<feature type="transmembrane region" description="Helical" evidence="7">
    <location>
        <begin position="291"/>
        <end position="308"/>
    </location>
</feature>
<keyword evidence="10" id="KW-1185">Reference proteome</keyword>
<feature type="transmembrane region" description="Helical" evidence="7">
    <location>
        <begin position="314"/>
        <end position="342"/>
    </location>
</feature>
<feature type="transmembrane region" description="Helical" evidence="7">
    <location>
        <begin position="376"/>
        <end position="396"/>
    </location>
</feature>
<keyword evidence="5 7" id="KW-0472">Membrane</keyword>
<evidence type="ECO:0000256" key="1">
    <source>
        <dbReference type="ARBA" id="ARBA00004651"/>
    </source>
</evidence>
<dbReference type="AlphaFoldDB" id="A0A512PGA0"/>
<feature type="transmembrane region" description="Helical" evidence="7">
    <location>
        <begin position="224"/>
        <end position="243"/>
    </location>
</feature>
<comment type="caution">
    <text evidence="9">The sequence shown here is derived from an EMBL/GenBank/DDBJ whole genome shotgun (WGS) entry which is preliminary data.</text>
</comment>
<keyword evidence="2" id="KW-1003">Cell membrane</keyword>
<dbReference type="EMBL" id="BKAL01000011">
    <property type="protein sequence ID" value="GEP70224.1"/>
    <property type="molecule type" value="Genomic_DNA"/>
</dbReference>
<dbReference type="PANTHER" id="PTHR33406">
    <property type="entry name" value="MEMBRANE PROTEIN MJ1562-RELATED"/>
    <property type="match status" value="1"/>
</dbReference>
<proteinExistence type="predicted"/>
<feature type="transmembrane region" description="Helical" evidence="7">
    <location>
        <begin position="641"/>
        <end position="662"/>
    </location>
</feature>
<feature type="domain" description="Membrane transport protein MMPL" evidence="8">
    <location>
        <begin position="472"/>
        <end position="707"/>
    </location>
</feature>
<evidence type="ECO:0000313" key="9">
    <source>
        <dbReference type="EMBL" id="GEP70224.1"/>
    </source>
</evidence>
<evidence type="ECO:0000256" key="2">
    <source>
        <dbReference type="ARBA" id="ARBA00022475"/>
    </source>
</evidence>
<evidence type="ECO:0000256" key="5">
    <source>
        <dbReference type="ARBA" id="ARBA00023136"/>
    </source>
</evidence>
<protein>
    <submittedName>
        <fullName evidence="9">Membrane protein</fullName>
    </submittedName>
</protein>
<reference evidence="9 10" key="1">
    <citation type="submission" date="2019-07" db="EMBL/GenBank/DDBJ databases">
        <title>Whole genome shotgun sequence of Cellulomonas soli NBRC 109434.</title>
        <authorList>
            <person name="Hosoyama A."/>
            <person name="Uohara A."/>
            <person name="Ohji S."/>
            <person name="Ichikawa N."/>
        </authorList>
    </citation>
    <scope>NUCLEOTIDE SEQUENCE [LARGE SCALE GENOMIC DNA]</scope>
    <source>
        <strain evidence="9 10">NBRC 109434</strain>
    </source>
</reference>
<feature type="transmembrane region" description="Helical" evidence="7">
    <location>
        <begin position="560"/>
        <end position="581"/>
    </location>
</feature>
<organism evidence="9 10">
    <name type="scientific">Cellulomonas soli</name>
    <dbReference type="NCBI Taxonomy" id="931535"/>
    <lineage>
        <taxon>Bacteria</taxon>
        <taxon>Bacillati</taxon>
        <taxon>Actinomycetota</taxon>
        <taxon>Actinomycetes</taxon>
        <taxon>Micrococcales</taxon>
        <taxon>Cellulomonadaceae</taxon>
        <taxon>Cellulomonas</taxon>
    </lineage>
</organism>
<dbReference type="InterPro" id="IPR004869">
    <property type="entry name" value="MMPL_dom"/>
</dbReference>
<dbReference type="Pfam" id="PF03176">
    <property type="entry name" value="MMPL"/>
    <property type="match status" value="2"/>
</dbReference>
<dbReference type="GO" id="GO:0005886">
    <property type="term" value="C:plasma membrane"/>
    <property type="evidence" value="ECO:0007669"/>
    <property type="project" value="UniProtKB-SubCell"/>
</dbReference>
<dbReference type="SUPFAM" id="SSF82866">
    <property type="entry name" value="Multidrug efflux transporter AcrB transmembrane domain"/>
    <property type="match status" value="2"/>
</dbReference>
<feature type="region of interest" description="Disordered" evidence="6">
    <location>
        <begin position="254"/>
        <end position="273"/>
    </location>
</feature>
<evidence type="ECO:0000313" key="10">
    <source>
        <dbReference type="Proteomes" id="UP000321798"/>
    </source>
</evidence>
<evidence type="ECO:0000256" key="7">
    <source>
        <dbReference type="SAM" id="Phobius"/>
    </source>
</evidence>
<sequence length="718" mass="73425">MPVKALARFSARHPLAVVVAWVLLAAGLTLAVRWAGPGLDQVISVPGSDSAAAADVLQAFDADEDEATVTSTVIVATDGPVVDQQDEVATFATRLRAVDGVLEVTDPLTADPVVTTPDGRAVVLEVRTDAAVSVDGVALRAAVDDARAAGLQVGASAPLVREVEPPGLTRTSELIGVVVAIVVLLLTLRSFTAAAIPLVNALVSVAAGLAVLHLVGQVVAIPEIAPTLATMIGLGVGIDYALFQVARHRTVLSDAPNGPRSGPSAGVPADPSAAPTAWSFAETTAGTTGRAVAFAGITVALAVCALAITGVDFVAWLGLGTAVVVLVVLLASLMLTPALLALAGRRVLPRGGADDGDAHTGAGWARFARRVTARPVRWGVASVLVLGVLAAPALSLRLGEGSDGDRPVGTERRTTYDLMVAHRGPGASSPLTLVVALDPAATTPEDPRLLAVAAEAAQVDGVQQVGALRLDPSGAAARATVVTTQEAGSEQRPLVLADLRAIDPPTGSEVHVGGISAIVADLSDRIAARLPWLILGTVLLAALLLVVAFRSLLVPLKAALMDLVSVAAAYGVVVAVFQWGWGAHLLGLDGPVTIESHVPMMLFAVLFGLSMDYEVFLLSAVHEARTAGADAREAVVRGVGATARVITAAAVVMFAVFASFVLVDDPTIKMFGVGLAVAVLVDATLVRVVLGPAVMACMGERAWWFPARLGRLVPHVDL</sequence>
<feature type="domain" description="Membrane transport protein MMPL" evidence="8">
    <location>
        <begin position="47"/>
        <end position="376"/>
    </location>
</feature>
<comment type="subcellular location">
    <subcellularLocation>
        <location evidence="1">Cell membrane</location>
        <topology evidence="1">Multi-pass membrane protein</topology>
    </subcellularLocation>
</comment>
<feature type="transmembrane region" description="Helical" evidence="7">
    <location>
        <begin position="198"/>
        <end position="218"/>
    </location>
</feature>
<feature type="transmembrane region" description="Helical" evidence="7">
    <location>
        <begin position="668"/>
        <end position="690"/>
    </location>
</feature>
<dbReference type="RefSeq" id="WP_146954004.1">
    <property type="nucleotide sequence ID" value="NZ_BAABBJ010000014.1"/>
</dbReference>
<dbReference type="Gene3D" id="1.20.1640.10">
    <property type="entry name" value="Multidrug efflux transporter AcrB transmembrane domain"/>
    <property type="match status" value="2"/>
</dbReference>
<gene>
    <name evidence="9" type="ORF">CSO01_29390</name>
</gene>
<evidence type="ECO:0000256" key="3">
    <source>
        <dbReference type="ARBA" id="ARBA00022692"/>
    </source>
</evidence>
<feature type="transmembrane region" description="Helical" evidence="7">
    <location>
        <begin position="601"/>
        <end position="621"/>
    </location>
</feature>
<accession>A0A512PGA0</accession>
<dbReference type="PANTHER" id="PTHR33406:SF13">
    <property type="entry name" value="MEMBRANE PROTEIN YDFJ"/>
    <property type="match status" value="1"/>
</dbReference>
<dbReference type="OrthoDB" id="7051771at2"/>
<dbReference type="InterPro" id="IPR050545">
    <property type="entry name" value="Mycobact_MmpL"/>
</dbReference>
<feature type="transmembrane region" description="Helical" evidence="7">
    <location>
        <begin position="532"/>
        <end position="553"/>
    </location>
</feature>
<evidence type="ECO:0000259" key="8">
    <source>
        <dbReference type="Pfam" id="PF03176"/>
    </source>
</evidence>
<feature type="transmembrane region" description="Helical" evidence="7">
    <location>
        <begin position="174"/>
        <end position="191"/>
    </location>
</feature>
<evidence type="ECO:0000256" key="6">
    <source>
        <dbReference type="SAM" id="MobiDB-lite"/>
    </source>
</evidence>
<name>A0A512PGA0_9CELL</name>
<dbReference type="Proteomes" id="UP000321798">
    <property type="component" value="Unassembled WGS sequence"/>
</dbReference>
<keyword evidence="4 7" id="KW-1133">Transmembrane helix</keyword>
<evidence type="ECO:0000256" key="4">
    <source>
        <dbReference type="ARBA" id="ARBA00022989"/>
    </source>
</evidence>
<keyword evidence="3 7" id="KW-0812">Transmembrane</keyword>